<evidence type="ECO:0000313" key="2">
    <source>
        <dbReference type="Proteomes" id="UP000188320"/>
    </source>
</evidence>
<dbReference type="Proteomes" id="UP000188320">
    <property type="component" value="Unassembled WGS sequence"/>
</dbReference>
<accession>A0A1R1PVZ4</accession>
<keyword evidence="2" id="KW-1185">Reference proteome</keyword>
<proteinExistence type="predicted"/>
<protein>
    <submittedName>
        <fullName evidence="1">Uncharacterized protein</fullName>
    </submittedName>
</protein>
<dbReference type="EMBL" id="LSSK01000109">
    <property type="protein sequence ID" value="OMH85137.1"/>
    <property type="molecule type" value="Genomic_DNA"/>
</dbReference>
<sequence length="116" mass="12943">MSGSGPQGTTMSLDSNMPYYNEPVSVVMRPTDPGNCFTYDDLATDQNRISTFASTGRFNSTISPNVAGSEKMASKKLVVPRLVVHDMGSLFKYDMVYVNKMNDFVRDTVHMMQEQL</sequence>
<dbReference type="AlphaFoldDB" id="A0A1R1PVZ4"/>
<dbReference type="OrthoDB" id="5536831at2759"/>
<comment type="caution">
    <text evidence="1">The sequence shown here is derived from an EMBL/GenBank/DDBJ whole genome shotgun (WGS) entry which is preliminary data.</text>
</comment>
<reference evidence="2" key="1">
    <citation type="submission" date="2017-01" db="EMBL/GenBank/DDBJ databases">
        <authorList>
            <person name="Wang Y."/>
            <person name="White M."/>
            <person name="Kvist S."/>
            <person name="Moncalvo J.-M."/>
        </authorList>
    </citation>
    <scope>NUCLEOTIDE SEQUENCE [LARGE SCALE GENOMIC DNA]</scope>
    <source>
        <strain evidence="2">COL-18-3</strain>
    </source>
</reference>
<evidence type="ECO:0000313" key="1">
    <source>
        <dbReference type="EMBL" id="OMH85137.1"/>
    </source>
</evidence>
<organism evidence="1 2">
    <name type="scientific">Zancudomyces culisetae</name>
    <name type="common">Gut fungus</name>
    <name type="synonym">Smittium culisetae</name>
    <dbReference type="NCBI Taxonomy" id="1213189"/>
    <lineage>
        <taxon>Eukaryota</taxon>
        <taxon>Fungi</taxon>
        <taxon>Fungi incertae sedis</taxon>
        <taxon>Zoopagomycota</taxon>
        <taxon>Kickxellomycotina</taxon>
        <taxon>Harpellomycetes</taxon>
        <taxon>Harpellales</taxon>
        <taxon>Legeriomycetaceae</taxon>
        <taxon>Zancudomyces</taxon>
    </lineage>
</organism>
<gene>
    <name evidence="1" type="ORF">AX774_g1322</name>
</gene>
<name>A0A1R1PVZ4_ZANCU</name>